<dbReference type="Gene3D" id="3.30.420.40">
    <property type="match status" value="2"/>
</dbReference>
<dbReference type="HOGENOM" id="CLU_075009_1_0_6"/>
<keyword evidence="2" id="KW-1185">Reference proteome</keyword>
<dbReference type="STRING" id="207949.RED65_16471"/>
<dbReference type="PANTHER" id="PTHR32432">
    <property type="entry name" value="CELL DIVISION PROTEIN FTSA-RELATED"/>
    <property type="match status" value="1"/>
</dbReference>
<dbReference type="AlphaFoldDB" id="Q1N2F7"/>
<evidence type="ECO:0000313" key="2">
    <source>
        <dbReference type="Proteomes" id="UP000004263"/>
    </source>
</evidence>
<dbReference type="InterPro" id="IPR050696">
    <property type="entry name" value="FtsA/MreB"/>
</dbReference>
<dbReference type="Gene3D" id="3.30.1490.300">
    <property type="match status" value="1"/>
</dbReference>
<name>Q1N2F7_9GAMM</name>
<dbReference type="SUPFAM" id="SSF53067">
    <property type="entry name" value="Actin-like ATPase domain"/>
    <property type="match status" value="1"/>
</dbReference>
<comment type="caution">
    <text evidence="1">The sequence shown here is derived from an EMBL/GenBank/DDBJ whole genome shotgun (WGS) entry which is preliminary data.</text>
</comment>
<organism evidence="1 2">
    <name type="scientific">Bermanella marisrubri</name>
    <dbReference type="NCBI Taxonomy" id="207949"/>
    <lineage>
        <taxon>Bacteria</taxon>
        <taxon>Pseudomonadati</taxon>
        <taxon>Pseudomonadota</taxon>
        <taxon>Gammaproteobacteria</taxon>
        <taxon>Oceanospirillales</taxon>
        <taxon>Oceanospirillaceae</taxon>
        <taxon>Bermanella</taxon>
    </lineage>
</organism>
<dbReference type="Proteomes" id="UP000004263">
    <property type="component" value="Unassembled WGS sequence"/>
</dbReference>
<dbReference type="PANTHER" id="PTHR32432:SF3">
    <property type="entry name" value="ETHANOLAMINE UTILIZATION PROTEIN EUTJ"/>
    <property type="match status" value="1"/>
</dbReference>
<accession>Q1N2F7</accession>
<dbReference type="InterPro" id="IPR043129">
    <property type="entry name" value="ATPase_NBD"/>
</dbReference>
<dbReference type="EMBL" id="AAQH01000007">
    <property type="protein sequence ID" value="EAT12450.1"/>
    <property type="molecule type" value="Genomic_DNA"/>
</dbReference>
<evidence type="ECO:0000313" key="1">
    <source>
        <dbReference type="EMBL" id="EAT12450.1"/>
    </source>
</evidence>
<reference evidence="1 2" key="1">
    <citation type="submission" date="2006-03" db="EMBL/GenBank/DDBJ databases">
        <authorList>
            <person name="Pinhassi J."/>
            <person name="Pedros-Alio C."/>
            <person name="Ferriera S."/>
            <person name="Johnson J."/>
            <person name="Kravitz S."/>
            <person name="Halpern A."/>
            <person name="Remington K."/>
            <person name="Beeson K."/>
            <person name="Tran B."/>
            <person name="Rogers Y.-H."/>
            <person name="Friedman R."/>
            <person name="Venter J.C."/>
        </authorList>
    </citation>
    <scope>NUCLEOTIDE SEQUENCE [LARGE SCALE GENOMIC DNA]</scope>
    <source>
        <strain evidence="1 2">RED65</strain>
    </source>
</reference>
<proteinExistence type="predicted"/>
<protein>
    <recommendedName>
        <fullName evidence="3">MSHA biogenesis protein MshI</fullName>
    </recommendedName>
</protein>
<sequence>MKDGVAICHKAKMADQPEKIVRAEFAPVPPSEQVGYVRGWVARYHLVNADCYLVLPPNEYELELIERPQVPDEELLEAVRWRSKGLLSTPAADAVIDVLPLPEDAYRGRMDMIYVAAVASEHIRQRVKQIKQIGLDLKIIDIWHMALRNMALYLPEMENGNVALLELHENSGTISMFSHQDMYLTRSIELGFSSFLQTDDAFQLDDEVMLDRLALDLQRSLDYYESQLGKGVATRIHLLPIEHDAIDIVTSLQDRLGINVESFEPQTILPIHKEIEIPHDLLAYYLPVLGSVLRRSDATS</sequence>
<evidence type="ECO:0008006" key="3">
    <source>
        <dbReference type="Google" id="ProtNLM"/>
    </source>
</evidence>
<gene>
    <name evidence="1" type="ORF">RED65_16471</name>
</gene>